<evidence type="ECO:0000313" key="6">
    <source>
        <dbReference type="Proteomes" id="UP000030416"/>
    </source>
</evidence>
<dbReference type="Pfam" id="PF00149">
    <property type="entry name" value="Metallophos"/>
    <property type="match status" value="1"/>
</dbReference>
<dbReference type="Pfam" id="PF02872">
    <property type="entry name" value="5_nucleotid_C"/>
    <property type="match status" value="1"/>
</dbReference>
<dbReference type="STRING" id="1384049.CD29_12125"/>
<dbReference type="SUPFAM" id="SSF56300">
    <property type="entry name" value="Metallo-dependent phosphatases"/>
    <property type="match status" value="1"/>
</dbReference>
<organism evidence="5 6">
    <name type="scientific">Ureibacillus manganicus DSM 26584</name>
    <dbReference type="NCBI Taxonomy" id="1384049"/>
    <lineage>
        <taxon>Bacteria</taxon>
        <taxon>Bacillati</taxon>
        <taxon>Bacillota</taxon>
        <taxon>Bacilli</taxon>
        <taxon>Bacillales</taxon>
        <taxon>Caryophanaceae</taxon>
        <taxon>Ureibacillus</taxon>
    </lineage>
</organism>
<reference evidence="5 6" key="1">
    <citation type="submission" date="2014-02" db="EMBL/GenBank/DDBJ databases">
        <title>Draft genome sequence of Lysinibacillus manganicus DSM 26584T.</title>
        <authorList>
            <person name="Zhang F."/>
            <person name="Wang G."/>
            <person name="Zhang L."/>
        </authorList>
    </citation>
    <scope>NUCLEOTIDE SEQUENCE [LARGE SCALE GENOMIC DNA]</scope>
    <source>
        <strain evidence="5 6">DSM 26584</strain>
    </source>
</reference>
<feature type="domain" description="5'-Nucleotidase C-terminal" evidence="4">
    <location>
        <begin position="286"/>
        <end position="417"/>
    </location>
</feature>
<name>A0A0A3ITK6_9BACL</name>
<dbReference type="InterPro" id="IPR004843">
    <property type="entry name" value="Calcineurin-like_PHP"/>
</dbReference>
<dbReference type="InterPro" id="IPR036907">
    <property type="entry name" value="5'-Nucleotdase_C_sf"/>
</dbReference>
<dbReference type="CDD" id="cd00845">
    <property type="entry name" value="MPP_UshA_N_like"/>
    <property type="match status" value="1"/>
</dbReference>
<dbReference type="GO" id="GO:0008253">
    <property type="term" value="F:5'-nucleotidase activity"/>
    <property type="evidence" value="ECO:0007669"/>
    <property type="project" value="TreeGrafter"/>
</dbReference>
<dbReference type="InterPro" id="IPR008334">
    <property type="entry name" value="5'-Nucleotdase_C"/>
</dbReference>
<sequence>MIETIHFFHTNDIHSHFEYWPRMQYYIKEQRIAFAKLGQPSFLLDIGDHMDRSNIFTEATLGKGNVEMLNEAQYDVVTIGNNEGITLEHDDLYHLYDEANFDVIVVNLHSKTGKDPNWLKPYTILTTKYGTKIGVIGATAMFPAFYDELNWNIEDPKEAIKTNVKQLKEHVDIVLCLSHLGITDDELLAKECPDIDVILGSHTHHLFLEGKLIDNVLLTGCGKFGAYTGHLQIQFDQQKRIVIKKEEIVIENALLPEIEQEGNFVESLATTGKELLNQPVFRTSKTYNKEWFHHSNLSRLFAKCMQEFTGADCVMFNAGIFLGGLKKGIVTKYDIHKILPHPINACVIELSGNEMKEVLLLSNNDEWPLLELKGLGFRGAIFGKLLTYHFSLNEDGELLIGGQIADMDKTYRLATLDMFTFGYFFPSFKDAKKKYYLPLFLRDILSTYGEKHL</sequence>
<proteinExistence type="inferred from homology"/>
<feature type="domain" description="Calcineurin-like phosphoesterase" evidence="3">
    <location>
        <begin position="6"/>
        <end position="205"/>
    </location>
</feature>
<evidence type="ECO:0000256" key="2">
    <source>
        <dbReference type="RuleBase" id="RU362119"/>
    </source>
</evidence>
<dbReference type="InterPro" id="IPR006179">
    <property type="entry name" value="5_nucleotidase/apyrase"/>
</dbReference>
<evidence type="ECO:0000259" key="4">
    <source>
        <dbReference type="Pfam" id="PF02872"/>
    </source>
</evidence>
<evidence type="ECO:0000313" key="5">
    <source>
        <dbReference type="EMBL" id="KGR78167.1"/>
    </source>
</evidence>
<dbReference type="OrthoDB" id="9793179at2"/>
<dbReference type="RefSeq" id="WP_036186935.1">
    <property type="nucleotide sequence ID" value="NZ_AVDA01000013.1"/>
</dbReference>
<dbReference type="InterPro" id="IPR011240">
    <property type="entry name" value="Pesterase_YunD"/>
</dbReference>
<dbReference type="Proteomes" id="UP000030416">
    <property type="component" value="Unassembled WGS sequence"/>
</dbReference>
<accession>A0A0A3ITK6</accession>
<dbReference type="Gene3D" id="3.60.21.10">
    <property type="match status" value="1"/>
</dbReference>
<dbReference type="EMBL" id="JPVN01000013">
    <property type="protein sequence ID" value="KGR78167.1"/>
    <property type="molecule type" value="Genomic_DNA"/>
</dbReference>
<dbReference type="PIRSF" id="PIRSF036361">
    <property type="entry name" value="YunD"/>
    <property type="match status" value="1"/>
</dbReference>
<keyword evidence="2" id="KW-0378">Hydrolase</keyword>
<comment type="similarity">
    <text evidence="2">Belongs to the 5'-nucleotidase family.</text>
</comment>
<dbReference type="AlphaFoldDB" id="A0A0A3ITK6"/>
<dbReference type="GO" id="GO:0000166">
    <property type="term" value="F:nucleotide binding"/>
    <property type="evidence" value="ECO:0007669"/>
    <property type="project" value="UniProtKB-KW"/>
</dbReference>
<dbReference type="GO" id="GO:0008768">
    <property type="term" value="F:UDP-sugar diphosphatase activity"/>
    <property type="evidence" value="ECO:0007669"/>
    <property type="project" value="TreeGrafter"/>
</dbReference>
<dbReference type="Gene3D" id="3.90.780.10">
    <property type="entry name" value="5'-Nucleotidase, C-terminal domain"/>
    <property type="match status" value="1"/>
</dbReference>
<evidence type="ECO:0000256" key="1">
    <source>
        <dbReference type="ARBA" id="ARBA00022729"/>
    </source>
</evidence>
<protein>
    <submittedName>
        <fullName evidence="5">5'-nucleotidase</fullName>
    </submittedName>
</protein>
<evidence type="ECO:0000259" key="3">
    <source>
        <dbReference type="Pfam" id="PF00149"/>
    </source>
</evidence>
<gene>
    <name evidence="5" type="ORF">CD29_12125</name>
</gene>
<dbReference type="PRINTS" id="PR01607">
    <property type="entry name" value="APYRASEFAMLY"/>
</dbReference>
<keyword evidence="2" id="KW-0547">Nucleotide-binding</keyword>
<dbReference type="SUPFAM" id="SSF55816">
    <property type="entry name" value="5'-nucleotidase (syn. UDP-sugar hydrolase), C-terminal domain"/>
    <property type="match status" value="1"/>
</dbReference>
<dbReference type="GO" id="GO:0009166">
    <property type="term" value="P:nucleotide catabolic process"/>
    <property type="evidence" value="ECO:0007669"/>
    <property type="project" value="InterPro"/>
</dbReference>
<keyword evidence="6" id="KW-1185">Reference proteome</keyword>
<dbReference type="eggNOG" id="COG0737">
    <property type="taxonomic scope" value="Bacteria"/>
</dbReference>
<dbReference type="GO" id="GO:0030288">
    <property type="term" value="C:outer membrane-bounded periplasmic space"/>
    <property type="evidence" value="ECO:0007669"/>
    <property type="project" value="TreeGrafter"/>
</dbReference>
<keyword evidence="1" id="KW-0732">Signal</keyword>
<dbReference type="PANTHER" id="PTHR11575:SF23">
    <property type="entry name" value="5-NUCLEOTIDASE FAMILY PROTEIN"/>
    <property type="match status" value="1"/>
</dbReference>
<dbReference type="PANTHER" id="PTHR11575">
    <property type="entry name" value="5'-NUCLEOTIDASE-RELATED"/>
    <property type="match status" value="1"/>
</dbReference>
<dbReference type="InterPro" id="IPR029052">
    <property type="entry name" value="Metallo-depent_PP-like"/>
</dbReference>
<comment type="caution">
    <text evidence="5">The sequence shown here is derived from an EMBL/GenBank/DDBJ whole genome shotgun (WGS) entry which is preliminary data.</text>
</comment>